<evidence type="ECO:0000256" key="11">
    <source>
        <dbReference type="SAM" id="Phobius"/>
    </source>
</evidence>
<dbReference type="GeneID" id="114003923"/>
<dbReference type="GO" id="GO:0006955">
    <property type="term" value="P:immune response"/>
    <property type="evidence" value="ECO:0007669"/>
    <property type="project" value="TreeGrafter"/>
</dbReference>
<dbReference type="InterPro" id="IPR050208">
    <property type="entry name" value="MHC_class-I_related"/>
</dbReference>
<keyword evidence="4" id="KW-0732">Signal</keyword>
<evidence type="ECO:0000256" key="3">
    <source>
        <dbReference type="ARBA" id="ARBA00022692"/>
    </source>
</evidence>
<dbReference type="InterPro" id="IPR037055">
    <property type="entry name" value="MHC_I-like_Ag-recog_sf"/>
</dbReference>
<keyword evidence="2" id="KW-0490">MHC I</keyword>
<evidence type="ECO:0000256" key="4">
    <source>
        <dbReference type="ARBA" id="ARBA00022729"/>
    </source>
</evidence>
<evidence type="ECO:0000256" key="9">
    <source>
        <dbReference type="ARBA" id="ARBA00023180"/>
    </source>
</evidence>
<evidence type="ECO:0000256" key="7">
    <source>
        <dbReference type="ARBA" id="ARBA00023136"/>
    </source>
</evidence>
<dbReference type="SMART" id="SM00407">
    <property type="entry name" value="IGc1"/>
    <property type="match status" value="1"/>
</dbReference>
<dbReference type="Proteomes" id="UP000504627">
    <property type="component" value="Unplaced"/>
</dbReference>
<dbReference type="FunFam" id="2.60.40.10:FF:000204">
    <property type="entry name" value="Major histocompatibility complex, class I-related protein"/>
    <property type="match status" value="1"/>
</dbReference>
<gene>
    <name evidence="14" type="primary">LOC114003923</name>
</gene>
<accession>A0A6J2J4B1</accession>
<dbReference type="InParanoid" id="A0A6J2J4B1"/>
<dbReference type="SUPFAM" id="SSF48726">
    <property type="entry name" value="Immunoglobulin"/>
    <property type="match status" value="1"/>
</dbReference>
<dbReference type="InterPro" id="IPR007110">
    <property type="entry name" value="Ig-like_dom"/>
</dbReference>
<dbReference type="FunFam" id="3.30.500.10:FF:000001">
    <property type="entry name" value="H-2 class I histocompatibility antigen, alpha chain"/>
    <property type="match status" value="1"/>
</dbReference>
<dbReference type="InterPro" id="IPR011162">
    <property type="entry name" value="MHC_I/II-like_Ag-recog"/>
</dbReference>
<keyword evidence="5" id="KW-0391">Immunity</keyword>
<protein>
    <submittedName>
        <fullName evidence="14">Class I histocompatibility antigen, F10 alpha chain-like isoform X1</fullName>
    </submittedName>
</protein>
<dbReference type="GO" id="GO:0042612">
    <property type="term" value="C:MHC class I protein complex"/>
    <property type="evidence" value="ECO:0007669"/>
    <property type="project" value="UniProtKB-KW"/>
</dbReference>
<dbReference type="PANTHER" id="PTHR16675">
    <property type="entry name" value="MHC CLASS I-RELATED"/>
    <property type="match status" value="1"/>
</dbReference>
<dbReference type="Pfam" id="PF07654">
    <property type="entry name" value="C1-set"/>
    <property type="match status" value="1"/>
</dbReference>
<dbReference type="Gene3D" id="3.30.500.10">
    <property type="entry name" value="MHC class I-like antigen recognition-like"/>
    <property type="match status" value="1"/>
</dbReference>
<keyword evidence="6 11" id="KW-1133">Transmembrane helix</keyword>
<dbReference type="PROSITE" id="PS00290">
    <property type="entry name" value="IG_MHC"/>
    <property type="match status" value="1"/>
</dbReference>
<sequence length="383" mass="42758">MSEPGLGVPQYVAVGYLDGIPFQRYDSERGRAEPQTPWMAAGAEPGYWDRETQIHRGNQHVAITNVETLRGRYNQSGGLHTLQRVCGCDLLSNGSIHRTLRYGYDGRDFISFDLGSGSFVVADRAAQITQRRWKSKGYEALQHELAQSCVEELQKYIRCGQEALERKEPPDVHVSGKEEHGILTLSCHAYGFYPGMIGINWLKGDELRDQETEWGGIVPNSDGTFHSWARIEALPGEREQYRCWVEHAGMPEPGIFAWVLVAVSVGTAIIIIIIIIGLIGFSVWKLRSGKREGNGYNMATRTDTGTNRFPTEVPKFRAIPVVTLVLQQRFSSIPSKGSLRKRTFCCASGAGRDTGSDRVTRRERRKGRTGGTVGWVWQDALPS</sequence>
<dbReference type="Gene3D" id="2.60.40.10">
    <property type="entry name" value="Immunoglobulins"/>
    <property type="match status" value="1"/>
</dbReference>
<dbReference type="Pfam" id="PF00129">
    <property type="entry name" value="MHC_I"/>
    <property type="match status" value="1"/>
</dbReference>
<evidence type="ECO:0000259" key="12">
    <source>
        <dbReference type="PROSITE" id="PS50835"/>
    </source>
</evidence>
<dbReference type="InterPro" id="IPR011161">
    <property type="entry name" value="MHC_I-like_Ag-recog"/>
</dbReference>
<keyword evidence="13" id="KW-1185">Reference proteome</keyword>
<organism evidence="13 14">
    <name type="scientific">Pipra filicauda</name>
    <name type="common">Wire-tailed manakin</name>
    <dbReference type="NCBI Taxonomy" id="649802"/>
    <lineage>
        <taxon>Eukaryota</taxon>
        <taxon>Metazoa</taxon>
        <taxon>Chordata</taxon>
        <taxon>Craniata</taxon>
        <taxon>Vertebrata</taxon>
        <taxon>Euteleostomi</taxon>
        <taxon>Archelosauria</taxon>
        <taxon>Archosauria</taxon>
        <taxon>Dinosauria</taxon>
        <taxon>Saurischia</taxon>
        <taxon>Theropoda</taxon>
        <taxon>Coelurosauria</taxon>
        <taxon>Aves</taxon>
        <taxon>Neognathae</taxon>
        <taxon>Neoaves</taxon>
        <taxon>Telluraves</taxon>
        <taxon>Australaves</taxon>
        <taxon>Passeriformes</taxon>
        <taxon>Pipridae</taxon>
        <taxon>Pipra</taxon>
    </lineage>
</organism>
<dbReference type="GO" id="GO:0005615">
    <property type="term" value="C:extracellular space"/>
    <property type="evidence" value="ECO:0007669"/>
    <property type="project" value="TreeGrafter"/>
</dbReference>
<dbReference type="PROSITE" id="PS50835">
    <property type="entry name" value="IG_LIKE"/>
    <property type="match status" value="1"/>
</dbReference>
<keyword evidence="3 11" id="KW-0812">Transmembrane</keyword>
<dbReference type="AlphaFoldDB" id="A0A6J2J4B1"/>
<dbReference type="InterPro" id="IPR003597">
    <property type="entry name" value="Ig_C1-set"/>
</dbReference>
<proteinExistence type="inferred from homology"/>
<dbReference type="FunCoup" id="A0A6J2J4B1">
    <property type="interactions" value="157"/>
</dbReference>
<dbReference type="SUPFAM" id="SSF54452">
    <property type="entry name" value="MHC antigen-recognition domain"/>
    <property type="match status" value="1"/>
</dbReference>
<dbReference type="InterPro" id="IPR036179">
    <property type="entry name" value="Ig-like_dom_sf"/>
</dbReference>
<evidence type="ECO:0000313" key="13">
    <source>
        <dbReference type="Proteomes" id="UP000504627"/>
    </source>
</evidence>
<dbReference type="GO" id="GO:0002474">
    <property type="term" value="P:antigen processing and presentation of peptide antigen via MHC class I"/>
    <property type="evidence" value="ECO:0007669"/>
    <property type="project" value="UniProtKB-KW"/>
</dbReference>
<reference evidence="14" key="1">
    <citation type="submission" date="2025-08" db="UniProtKB">
        <authorList>
            <consortium name="RefSeq"/>
        </authorList>
    </citation>
    <scope>IDENTIFICATION</scope>
    <source>
        <tissue evidence="14">Muscle</tissue>
    </source>
</reference>
<evidence type="ECO:0000256" key="5">
    <source>
        <dbReference type="ARBA" id="ARBA00022859"/>
    </source>
</evidence>
<feature type="transmembrane region" description="Helical" evidence="11">
    <location>
        <begin position="255"/>
        <end position="281"/>
    </location>
</feature>
<evidence type="ECO:0000256" key="10">
    <source>
        <dbReference type="RuleBase" id="RU004439"/>
    </source>
</evidence>
<dbReference type="InterPro" id="IPR013783">
    <property type="entry name" value="Ig-like_fold"/>
</dbReference>
<dbReference type="RefSeq" id="XP_027607119.1">
    <property type="nucleotide sequence ID" value="XM_027751318.2"/>
</dbReference>
<keyword evidence="9" id="KW-0325">Glycoprotein</keyword>
<evidence type="ECO:0000256" key="8">
    <source>
        <dbReference type="ARBA" id="ARBA00023157"/>
    </source>
</evidence>
<comment type="subcellular location">
    <subcellularLocation>
        <location evidence="1">Membrane</location>
        <topology evidence="1">Single-pass type I membrane protein</topology>
    </subcellularLocation>
</comment>
<dbReference type="InterPro" id="IPR001039">
    <property type="entry name" value="MHC_I_a_a1/a2"/>
</dbReference>
<keyword evidence="7 11" id="KW-0472">Membrane</keyword>
<dbReference type="PANTHER" id="PTHR16675:SF242">
    <property type="entry name" value="MAJOR HISTOCOMPATIBILITY COMPLEX CLASS I-RELATED GENE PROTEIN"/>
    <property type="match status" value="1"/>
</dbReference>
<evidence type="ECO:0000256" key="1">
    <source>
        <dbReference type="ARBA" id="ARBA00004479"/>
    </source>
</evidence>
<evidence type="ECO:0000256" key="6">
    <source>
        <dbReference type="ARBA" id="ARBA00022989"/>
    </source>
</evidence>
<feature type="domain" description="Ig-like" evidence="12">
    <location>
        <begin position="170"/>
        <end position="247"/>
    </location>
</feature>
<dbReference type="PRINTS" id="PR01638">
    <property type="entry name" value="MHCCLASSI"/>
</dbReference>
<evidence type="ECO:0000256" key="2">
    <source>
        <dbReference type="ARBA" id="ARBA00022451"/>
    </source>
</evidence>
<name>A0A6J2J4B1_9PASS</name>
<keyword evidence="8" id="KW-1015">Disulfide bond</keyword>
<evidence type="ECO:0000313" key="14">
    <source>
        <dbReference type="RefSeq" id="XP_027607119.1"/>
    </source>
</evidence>
<dbReference type="GO" id="GO:0009897">
    <property type="term" value="C:external side of plasma membrane"/>
    <property type="evidence" value="ECO:0007669"/>
    <property type="project" value="TreeGrafter"/>
</dbReference>
<dbReference type="InterPro" id="IPR003006">
    <property type="entry name" value="Ig/MHC_CS"/>
</dbReference>
<comment type="similarity">
    <text evidence="10">Belongs to the MHC class I family.</text>
</comment>